<keyword evidence="1" id="KW-0067">ATP-binding</keyword>
<dbReference type="Proteomes" id="UP000031656">
    <property type="component" value="Chromosome"/>
</dbReference>
<name>A0A067Z684_GLUOY</name>
<dbReference type="GeneID" id="56906363"/>
<dbReference type="AlphaFoldDB" id="A0A067Z684"/>
<reference evidence="1 2" key="1">
    <citation type="journal article" date="2015" name="Appl. Microbiol. Biotechnol.">
        <title>The consequence of an additional NADH dehydrogenase paralog on the growth of Gluconobacter oxydans DSM3504.</title>
        <authorList>
            <person name="Kostner D."/>
            <person name="Luchterhand B."/>
            <person name="Junker A."/>
            <person name="Volland S."/>
            <person name="Daniel R."/>
            <person name="Buchs J."/>
            <person name="Liebl W."/>
            <person name="Ehrenreich A."/>
        </authorList>
    </citation>
    <scope>NUCLEOTIDE SEQUENCE [LARGE SCALE GENOMIC DNA]</scope>
    <source>
        <strain evidence="1">DSM 3504</strain>
    </source>
</reference>
<keyword evidence="1" id="KW-0547">Nucleotide-binding</keyword>
<sequence length="239" mass="26372">MAETDDVFPNTLDARLELLDARPQFDESGLVSSRYNLRLNAGECALIECRDMGQAALFADMCVGLIPLGDGHVRCMGLDWADLDERRSNALRGRIGRVVMTGGWVDLYGTHMNILWPQLHHTRIPIDRLQSQAVHLAVRLGLPGLPVIPPNRLSAMDRQRAACVRAMMGEPALLLLEHPMEGASAGLMNAFLSLVTDLRDRGCAVVWMAPDESGWGDYASDATIRLRLYDDGLFSMRGS</sequence>
<evidence type="ECO:0000313" key="1">
    <source>
        <dbReference type="EMBL" id="AHK72008.1"/>
    </source>
</evidence>
<evidence type="ECO:0000313" key="2">
    <source>
        <dbReference type="Proteomes" id="UP000031656"/>
    </source>
</evidence>
<organism evidence="1 2">
    <name type="scientific">Gluconobacter oxydans DSM 3504</name>
    <dbReference type="NCBI Taxonomy" id="1288313"/>
    <lineage>
        <taxon>Bacteria</taxon>
        <taxon>Pseudomonadati</taxon>
        <taxon>Pseudomonadota</taxon>
        <taxon>Alphaproteobacteria</taxon>
        <taxon>Acetobacterales</taxon>
        <taxon>Acetobacteraceae</taxon>
        <taxon>Gluconobacter</taxon>
    </lineage>
</organism>
<dbReference type="HOGENOM" id="CLU_1198505_0_0_5"/>
<accession>A0A067Z684</accession>
<protein>
    <submittedName>
        <fullName evidence="1">Putative ABC transporter system ATP-binding protein</fullName>
    </submittedName>
</protein>
<dbReference type="InterPro" id="IPR027417">
    <property type="entry name" value="P-loop_NTPase"/>
</dbReference>
<dbReference type="RefSeq" id="WP_041112223.1">
    <property type="nucleotide sequence ID" value="NZ_CP004373.1"/>
</dbReference>
<proteinExistence type="predicted"/>
<dbReference type="Gene3D" id="3.40.50.300">
    <property type="entry name" value="P-loop containing nucleotide triphosphate hydrolases"/>
    <property type="match status" value="1"/>
</dbReference>
<gene>
    <name evidence="1" type="ORF">GLS_c21370</name>
</gene>
<dbReference type="GO" id="GO:0005524">
    <property type="term" value="F:ATP binding"/>
    <property type="evidence" value="ECO:0007669"/>
    <property type="project" value="UniProtKB-KW"/>
</dbReference>
<dbReference type="SUPFAM" id="SSF52540">
    <property type="entry name" value="P-loop containing nucleoside triphosphate hydrolases"/>
    <property type="match status" value="1"/>
</dbReference>
<dbReference type="KEGG" id="goy:GLS_c21370"/>
<dbReference type="EMBL" id="CP004373">
    <property type="protein sequence ID" value="AHK72008.1"/>
    <property type="molecule type" value="Genomic_DNA"/>
</dbReference>